<comment type="caution">
    <text evidence="1">The sequence shown here is derived from an EMBL/GenBank/DDBJ whole genome shotgun (WGS) entry which is preliminary data.</text>
</comment>
<organism evidence="1 2">
    <name type="scientific">Ovis ammon polii x Ovis aries</name>
    <dbReference type="NCBI Taxonomy" id="2918886"/>
    <lineage>
        <taxon>Eukaryota</taxon>
        <taxon>Metazoa</taxon>
        <taxon>Chordata</taxon>
        <taxon>Craniata</taxon>
        <taxon>Vertebrata</taxon>
        <taxon>Euteleostomi</taxon>
        <taxon>Mammalia</taxon>
        <taxon>Eutheria</taxon>
        <taxon>Laurasiatheria</taxon>
        <taxon>Artiodactyla</taxon>
        <taxon>Ruminantia</taxon>
        <taxon>Pecora</taxon>
        <taxon>Bovidae</taxon>
        <taxon>Caprinae</taxon>
        <taxon>Ovis</taxon>
    </lineage>
</organism>
<protein>
    <submittedName>
        <fullName evidence="1">Uncharacterized protein</fullName>
    </submittedName>
</protein>
<evidence type="ECO:0000313" key="1">
    <source>
        <dbReference type="EMBL" id="KAI4583133.1"/>
    </source>
</evidence>
<dbReference type="EMBL" id="CM043032">
    <property type="protein sequence ID" value="KAI4583133.1"/>
    <property type="molecule type" value="Genomic_DNA"/>
</dbReference>
<gene>
    <name evidence="1" type="ORF">MJG53_008346</name>
</gene>
<sequence>MGPWRPPVRVVAPRSADTLLSVTSDNAVSFCSRVCSNRHGLIRKYGLNMCRQCFRQYAKDIGFIKKGLIPGSQFWDAAKTLRTLLQEGYFTDKLNEDGRVMLPQVLKGMTSESDSIGLTPGEESELALSALGGCVFYIKKCLIDQERLSMADFEEYVLLDSDRVCAARPGAVFAKANQRMVLDAVTLNNFEIFLNGTNGSTKGILLEKIDTCRTPFALEGFKVICKIIGIMEEVIDDFKSKILKQVLTLQTKNPEGRFPDLTLELTTGTFDHEKARTTVLLITPKAGFDSDYDQALAEIREKTEPPGILRETAQWMTVLALSQSE</sequence>
<dbReference type="Proteomes" id="UP001057279">
    <property type="component" value="Linkage Group LG07"/>
</dbReference>
<reference evidence="1" key="1">
    <citation type="submission" date="2022-03" db="EMBL/GenBank/DDBJ databases">
        <title>Genomic analyses of argali, domestic sheep and their hybrids provide insights into chromosomal evolution, heterosis and genetic basis of agronomic traits.</title>
        <authorList>
            <person name="Li M."/>
        </authorList>
    </citation>
    <scope>NUCLEOTIDE SEQUENCE</scope>
    <source>
        <strain evidence="1">F1 hybrid</strain>
    </source>
</reference>
<accession>A0ACB9V0D8</accession>
<name>A0ACB9V0D8_9CETA</name>
<proteinExistence type="predicted"/>
<keyword evidence="2" id="KW-1185">Reference proteome</keyword>
<evidence type="ECO:0000313" key="2">
    <source>
        <dbReference type="Proteomes" id="UP001057279"/>
    </source>
</evidence>